<dbReference type="Proteomes" id="UP001054821">
    <property type="component" value="Chromosome 1"/>
</dbReference>
<name>A0AAD4WTL5_PRUDU</name>
<dbReference type="AlphaFoldDB" id="A0AAD4WTL5"/>
<evidence type="ECO:0008006" key="3">
    <source>
        <dbReference type="Google" id="ProtNLM"/>
    </source>
</evidence>
<sequence>MYYDAIDESQIYELRCKQTCITQGGRDIASYFAELKSVWLELDRRRPINMKCLDDVKIRCAEIQKDHIYDFLTGLDDEFDKIRGDLLRLSPLPKLEESFAFVHKEAQHQETMPKKDGKTESSAVMISKAPVASFSFPRPTPEQKETMHCTYCNGNCHTEVMCFHKNGFSEWFLESQKQQKMAQKRKKNGGSM</sequence>
<evidence type="ECO:0000313" key="2">
    <source>
        <dbReference type="Proteomes" id="UP001054821"/>
    </source>
</evidence>
<dbReference type="EMBL" id="JAJFAZ020000001">
    <property type="protein sequence ID" value="KAI5348106.1"/>
    <property type="molecule type" value="Genomic_DNA"/>
</dbReference>
<accession>A0AAD4WTL5</accession>
<dbReference type="PANTHER" id="PTHR34222:SF43">
    <property type="entry name" value="RETROTRANSPOSON GAG DOMAIN-CONTAINING PROTEIN"/>
    <property type="match status" value="1"/>
</dbReference>
<comment type="caution">
    <text evidence="1">The sequence shown here is derived from an EMBL/GenBank/DDBJ whole genome shotgun (WGS) entry which is preliminary data.</text>
</comment>
<reference evidence="1 2" key="1">
    <citation type="journal article" date="2022" name="G3 (Bethesda)">
        <title>Whole-genome sequence and methylome profiling of the almond [Prunus dulcis (Mill.) D.A. Webb] cultivar 'Nonpareil'.</title>
        <authorList>
            <person name="D'Amico-Willman K.M."/>
            <person name="Ouma W.Z."/>
            <person name="Meulia T."/>
            <person name="Sideli G.M."/>
            <person name="Gradziel T.M."/>
            <person name="Fresnedo-Ramirez J."/>
        </authorList>
    </citation>
    <scope>NUCLEOTIDE SEQUENCE [LARGE SCALE GENOMIC DNA]</scope>
    <source>
        <strain evidence="1">Clone GOH B32 T37-40</strain>
    </source>
</reference>
<keyword evidence="2" id="KW-1185">Reference proteome</keyword>
<gene>
    <name evidence="1" type="ORF">L3X38_000993</name>
</gene>
<evidence type="ECO:0000313" key="1">
    <source>
        <dbReference type="EMBL" id="KAI5348106.1"/>
    </source>
</evidence>
<dbReference type="PANTHER" id="PTHR34222">
    <property type="entry name" value="GAG_PRE-INTEGRS DOMAIN-CONTAINING PROTEIN"/>
    <property type="match status" value="1"/>
</dbReference>
<proteinExistence type="predicted"/>
<organism evidence="1 2">
    <name type="scientific">Prunus dulcis</name>
    <name type="common">Almond</name>
    <name type="synonym">Amygdalus dulcis</name>
    <dbReference type="NCBI Taxonomy" id="3755"/>
    <lineage>
        <taxon>Eukaryota</taxon>
        <taxon>Viridiplantae</taxon>
        <taxon>Streptophyta</taxon>
        <taxon>Embryophyta</taxon>
        <taxon>Tracheophyta</taxon>
        <taxon>Spermatophyta</taxon>
        <taxon>Magnoliopsida</taxon>
        <taxon>eudicotyledons</taxon>
        <taxon>Gunneridae</taxon>
        <taxon>Pentapetalae</taxon>
        <taxon>rosids</taxon>
        <taxon>fabids</taxon>
        <taxon>Rosales</taxon>
        <taxon>Rosaceae</taxon>
        <taxon>Amygdaloideae</taxon>
        <taxon>Amygdaleae</taxon>
        <taxon>Prunus</taxon>
    </lineage>
</organism>
<protein>
    <recommendedName>
        <fullName evidence="3">Retrotransposon gag domain-containing protein</fullName>
    </recommendedName>
</protein>